<comment type="caution">
    <text evidence="5">The sequence shown here is derived from an EMBL/GenBank/DDBJ whole genome shotgun (WGS) entry which is preliminary data.</text>
</comment>
<dbReference type="PROSITE" id="PS50206">
    <property type="entry name" value="RHODANESE_3"/>
    <property type="match status" value="2"/>
</dbReference>
<evidence type="ECO:0000256" key="2">
    <source>
        <dbReference type="ARBA" id="ARBA00022737"/>
    </source>
</evidence>
<dbReference type="InterPro" id="IPR001307">
    <property type="entry name" value="Thiosulphate_STrfase_CS"/>
</dbReference>
<gene>
    <name evidence="5" type="ORF">N4S67_07670</name>
</gene>
<dbReference type="InterPro" id="IPR036873">
    <property type="entry name" value="Rhodanese-like_dom_sf"/>
</dbReference>
<organism evidence="5 6">
    <name type="scientific">Mycobacterium deserti</name>
    <dbReference type="NCBI Taxonomy" id="2978347"/>
    <lineage>
        <taxon>Bacteria</taxon>
        <taxon>Bacillati</taxon>
        <taxon>Actinomycetota</taxon>
        <taxon>Actinomycetes</taxon>
        <taxon>Mycobacteriales</taxon>
        <taxon>Mycobacteriaceae</taxon>
        <taxon>Mycobacterium</taxon>
    </lineage>
</organism>
<sequence length="276" mass="29050">MSSRDQVFITVDELAHRLDADEPITLLDVRWQLTEPDGSATYAGGHLPGAVYVSLDHELSDHTVTGRGRHPLPSGSALQNAARRWGVRAGVPIVVYDDWNRAGSARAWWVLTAAGIPEVRILDGGLAAWTAAGRILETGSVTPEPGDVTVQHEDLYTGALPTVTADTLPDTLIDARASERFRGDVEPVDPVAGHIPGAVNVPSARVLADDGMLRPDADLRKLFGHTDSETAVYCGSGVTAALAVAALAATGVDAALFPGSWSEWSSDPARPVAKGV</sequence>
<dbReference type="RefSeq" id="WP_260992358.1">
    <property type="nucleotide sequence ID" value="NZ_JAODWD010000002.1"/>
</dbReference>
<dbReference type="PANTHER" id="PTHR11364">
    <property type="entry name" value="THIOSULFATE SULFERTANSFERASE"/>
    <property type="match status" value="1"/>
</dbReference>
<dbReference type="SUPFAM" id="SSF52821">
    <property type="entry name" value="Rhodanese/Cell cycle control phosphatase"/>
    <property type="match status" value="2"/>
</dbReference>
<dbReference type="Pfam" id="PF00581">
    <property type="entry name" value="Rhodanese"/>
    <property type="match status" value="2"/>
</dbReference>
<keyword evidence="6" id="KW-1185">Reference proteome</keyword>
<accession>A0ABT2M7Q3</accession>
<evidence type="ECO:0000256" key="1">
    <source>
        <dbReference type="ARBA" id="ARBA00022679"/>
    </source>
</evidence>
<feature type="domain" description="Rhodanese" evidence="4">
    <location>
        <begin position="20"/>
        <end position="138"/>
    </location>
</feature>
<dbReference type="SMART" id="SM00450">
    <property type="entry name" value="RHOD"/>
    <property type="match status" value="2"/>
</dbReference>
<dbReference type="PROSITE" id="PS00683">
    <property type="entry name" value="RHODANESE_2"/>
    <property type="match status" value="1"/>
</dbReference>
<dbReference type="PANTHER" id="PTHR11364:SF27">
    <property type="entry name" value="SULFURTRANSFERASE"/>
    <property type="match status" value="1"/>
</dbReference>
<protein>
    <recommendedName>
        <fullName evidence="3">Sulfurtransferase</fullName>
    </recommendedName>
</protein>
<dbReference type="InterPro" id="IPR001763">
    <property type="entry name" value="Rhodanese-like_dom"/>
</dbReference>
<name>A0ABT2M7Q3_9MYCO</name>
<dbReference type="PROSITE" id="PS00380">
    <property type="entry name" value="RHODANESE_1"/>
    <property type="match status" value="1"/>
</dbReference>
<feature type="domain" description="Rhodanese" evidence="4">
    <location>
        <begin position="171"/>
        <end position="273"/>
    </location>
</feature>
<evidence type="ECO:0000313" key="5">
    <source>
        <dbReference type="EMBL" id="MCT7658297.1"/>
    </source>
</evidence>
<keyword evidence="2" id="KW-0677">Repeat</keyword>
<evidence type="ECO:0000313" key="6">
    <source>
        <dbReference type="Proteomes" id="UP001206639"/>
    </source>
</evidence>
<dbReference type="Proteomes" id="UP001206639">
    <property type="component" value="Unassembled WGS sequence"/>
</dbReference>
<keyword evidence="1 3" id="KW-0808">Transferase</keyword>
<proteinExistence type="predicted"/>
<dbReference type="EMBL" id="JAODWD010000002">
    <property type="protein sequence ID" value="MCT7658297.1"/>
    <property type="molecule type" value="Genomic_DNA"/>
</dbReference>
<dbReference type="InterPro" id="IPR045078">
    <property type="entry name" value="TST/MPST-like"/>
</dbReference>
<dbReference type="Gene3D" id="3.40.250.10">
    <property type="entry name" value="Rhodanese-like domain"/>
    <property type="match status" value="2"/>
</dbReference>
<evidence type="ECO:0000259" key="4">
    <source>
        <dbReference type="PROSITE" id="PS50206"/>
    </source>
</evidence>
<reference evidence="6" key="1">
    <citation type="submission" date="2023-07" db="EMBL/GenBank/DDBJ databases">
        <authorList>
            <person name="Deng Y."/>
            <person name="Zhang Y.-Q."/>
        </authorList>
    </citation>
    <scope>NUCLEOTIDE SEQUENCE [LARGE SCALE GENOMIC DNA]</scope>
    <source>
        <strain evidence="6">CPCC 205710</strain>
    </source>
</reference>
<dbReference type="CDD" id="cd01448">
    <property type="entry name" value="TST_Repeat_1"/>
    <property type="match status" value="1"/>
</dbReference>
<evidence type="ECO:0000256" key="3">
    <source>
        <dbReference type="RuleBase" id="RU000507"/>
    </source>
</evidence>